<name>A0A840Q8R6_9PSEU</name>
<accession>A0A840Q8R6</accession>
<gene>
    <name evidence="1" type="ORF">BJ970_002612</name>
</gene>
<sequence length="190" mass="20579">MTRRDAERSLGSAELAAGLADGEWVEPWYGVVVPAARAHDPLTRASAALLRAGPHSVLSGATAAAIHGCNSAADGVVHVTIPYDRELRSQPDLAVHQAWIRECDVVELDGLRTQALDVAITEMLCTGPQRSALDCLEQALAQLGETAERFRMLVAERLMRRRDRRGTRKAAALLQLAWSKPRGELVGGVR</sequence>
<dbReference type="RefSeq" id="WP_184726484.1">
    <property type="nucleotide sequence ID" value="NZ_JACHIW010000001.1"/>
</dbReference>
<keyword evidence="2" id="KW-1185">Reference proteome</keyword>
<evidence type="ECO:0000313" key="2">
    <source>
        <dbReference type="Proteomes" id="UP000584374"/>
    </source>
</evidence>
<evidence type="ECO:0000313" key="1">
    <source>
        <dbReference type="EMBL" id="MBB5155078.1"/>
    </source>
</evidence>
<proteinExistence type="predicted"/>
<dbReference type="Proteomes" id="UP000584374">
    <property type="component" value="Unassembled WGS sequence"/>
</dbReference>
<reference evidence="1 2" key="1">
    <citation type="submission" date="2020-08" db="EMBL/GenBank/DDBJ databases">
        <title>Sequencing the genomes of 1000 actinobacteria strains.</title>
        <authorList>
            <person name="Klenk H.-P."/>
        </authorList>
    </citation>
    <scope>NUCLEOTIDE SEQUENCE [LARGE SCALE GENOMIC DNA]</scope>
    <source>
        <strain evidence="1 2">DSM 45584</strain>
    </source>
</reference>
<dbReference type="EMBL" id="JACHIW010000001">
    <property type="protein sequence ID" value="MBB5155078.1"/>
    <property type="molecule type" value="Genomic_DNA"/>
</dbReference>
<protein>
    <submittedName>
        <fullName evidence="1">FAD/FMN-containing dehydrogenase</fullName>
    </submittedName>
</protein>
<dbReference type="AlphaFoldDB" id="A0A840Q8R6"/>
<comment type="caution">
    <text evidence="1">The sequence shown here is derived from an EMBL/GenBank/DDBJ whole genome shotgun (WGS) entry which is preliminary data.</text>
</comment>
<organism evidence="1 2">
    <name type="scientific">Saccharopolyspora phatthalungensis</name>
    <dbReference type="NCBI Taxonomy" id="664693"/>
    <lineage>
        <taxon>Bacteria</taxon>
        <taxon>Bacillati</taxon>
        <taxon>Actinomycetota</taxon>
        <taxon>Actinomycetes</taxon>
        <taxon>Pseudonocardiales</taxon>
        <taxon>Pseudonocardiaceae</taxon>
        <taxon>Saccharopolyspora</taxon>
    </lineage>
</organism>